<dbReference type="GO" id="GO:0005543">
    <property type="term" value="F:phospholipid binding"/>
    <property type="evidence" value="ECO:0007669"/>
    <property type="project" value="TreeGrafter"/>
</dbReference>
<gene>
    <name evidence="11" type="primary">lpxB</name>
    <name evidence="12" type="ORF">DBZ36_14005</name>
</gene>
<keyword evidence="6 11" id="KW-0441">Lipid A biosynthesis</keyword>
<evidence type="ECO:0000256" key="8">
    <source>
        <dbReference type="ARBA" id="ARBA00022679"/>
    </source>
</evidence>
<protein>
    <recommendedName>
        <fullName evidence="4 11">Lipid-A-disaccharide synthase</fullName>
        <ecNumber evidence="3 11">2.4.1.182</ecNumber>
    </recommendedName>
</protein>
<reference evidence="12 13" key="1">
    <citation type="submission" date="2018-09" db="EMBL/GenBank/DDBJ databases">
        <authorList>
            <person name="Wang Z."/>
        </authorList>
    </citation>
    <scope>NUCLEOTIDE SEQUENCE [LARGE SCALE GENOMIC DNA]</scope>
    <source>
        <strain evidence="12 13">ALS 81</strain>
    </source>
</reference>
<dbReference type="EMBL" id="RAQO01000008">
    <property type="protein sequence ID" value="RKF15500.1"/>
    <property type="molecule type" value="Genomic_DNA"/>
</dbReference>
<dbReference type="NCBIfam" id="TIGR00215">
    <property type="entry name" value="lpxB"/>
    <property type="match status" value="1"/>
</dbReference>
<dbReference type="RefSeq" id="WP_120355586.1">
    <property type="nucleotide sequence ID" value="NZ_RAQO01000008.1"/>
</dbReference>
<accession>A0A420E7Z8</accession>
<keyword evidence="9 11" id="KW-0443">Lipid metabolism</keyword>
<dbReference type="AlphaFoldDB" id="A0A420E7Z8"/>
<evidence type="ECO:0000256" key="6">
    <source>
        <dbReference type="ARBA" id="ARBA00022556"/>
    </source>
</evidence>
<evidence type="ECO:0000313" key="12">
    <source>
        <dbReference type="EMBL" id="RKF15500.1"/>
    </source>
</evidence>
<evidence type="ECO:0000256" key="9">
    <source>
        <dbReference type="ARBA" id="ARBA00023098"/>
    </source>
</evidence>
<keyword evidence="8 11" id="KW-0808">Transferase</keyword>
<dbReference type="Proteomes" id="UP000286482">
    <property type="component" value="Unassembled WGS sequence"/>
</dbReference>
<dbReference type="SUPFAM" id="SSF53756">
    <property type="entry name" value="UDP-Glycosyltransferase/glycogen phosphorylase"/>
    <property type="match status" value="1"/>
</dbReference>
<keyword evidence="7 11" id="KW-0328">Glycosyltransferase</keyword>
<evidence type="ECO:0000313" key="13">
    <source>
        <dbReference type="Proteomes" id="UP000286482"/>
    </source>
</evidence>
<dbReference type="UniPathway" id="UPA00973"/>
<keyword evidence="5 11" id="KW-0444">Lipid biosynthesis</keyword>
<organism evidence="12 13">
    <name type="scientific">Alginatibacterium sediminis</name>
    <dbReference type="NCBI Taxonomy" id="2164068"/>
    <lineage>
        <taxon>Bacteria</taxon>
        <taxon>Pseudomonadati</taxon>
        <taxon>Pseudomonadota</taxon>
        <taxon>Gammaproteobacteria</taxon>
        <taxon>Alteromonadales</taxon>
        <taxon>Alteromonadaceae</taxon>
        <taxon>Alginatibacterium</taxon>
    </lineage>
</organism>
<evidence type="ECO:0000256" key="2">
    <source>
        <dbReference type="ARBA" id="ARBA00007868"/>
    </source>
</evidence>
<evidence type="ECO:0000256" key="5">
    <source>
        <dbReference type="ARBA" id="ARBA00022516"/>
    </source>
</evidence>
<dbReference type="HAMAP" id="MF_00392">
    <property type="entry name" value="LpxB"/>
    <property type="match status" value="1"/>
</dbReference>
<evidence type="ECO:0000256" key="1">
    <source>
        <dbReference type="ARBA" id="ARBA00002056"/>
    </source>
</evidence>
<proteinExistence type="inferred from homology"/>
<comment type="caution">
    <text evidence="12">The sequence shown here is derived from an EMBL/GenBank/DDBJ whole genome shotgun (WGS) entry which is preliminary data.</text>
</comment>
<evidence type="ECO:0000256" key="11">
    <source>
        <dbReference type="HAMAP-Rule" id="MF_00392"/>
    </source>
</evidence>
<evidence type="ECO:0000256" key="7">
    <source>
        <dbReference type="ARBA" id="ARBA00022676"/>
    </source>
</evidence>
<dbReference type="Pfam" id="PF02684">
    <property type="entry name" value="LpxB"/>
    <property type="match status" value="1"/>
</dbReference>
<comment type="pathway">
    <text evidence="11">Bacterial outer membrane biogenesis; LPS lipid A biosynthesis.</text>
</comment>
<dbReference type="GO" id="GO:0009245">
    <property type="term" value="P:lipid A biosynthetic process"/>
    <property type="evidence" value="ECO:0007669"/>
    <property type="project" value="UniProtKB-UniRule"/>
</dbReference>
<evidence type="ECO:0000256" key="4">
    <source>
        <dbReference type="ARBA" id="ARBA00020902"/>
    </source>
</evidence>
<comment type="similarity">
    <text evidence="2 11">Belongs to the LpxB family.</text>
</comment>
<dbReference type="GO" id="GO:0016020">
    <property type="term" value="C:membrane"/>
    <property type="evidence" value="ECO:0007669"/>
    <property type="project" value="GOC"/>
</dbReference>
<sequence>MSNVATPHIAIVAGEVSGDILGAGLIKALKQQYPNARFSGVAGPLMIEQGCETLYPMDTLSVMGLVEVLGRIVPILKMRRALIQHYLETPPDVFIGIDAPDFNLDLELKLHSNGIKTLHYVSPSVWAWKQKRVFKIKQACNKILVFLPFEKAFYDRFDVPCDFVGHTMADDIELHTPKTPARQNLGLDDSRPTLALMPGSRKAEIELLSPVFLETVERLSQHLPDLQVVVPLVNAKCRAQFEAIVAQYPSNLSLTLVDGNARAVLSSADAVLLASGTASLEAMLVKRPMVIAYRFKPLTYQIAKRIVNAKFAGLPNLLADEMIVPECIQDECNAERLAYELLPLFTQDQSALIQRFTQLHQLIRCDADQKAASAVRNVLESSND</sequence>
<dbReference type="GO" id="GO:0008915">
    <property type="term" value="F:lipid-A-disaccharide synthase activity"/>
    <property type="evidence" value="ECO:0007669"/>
    <property type="project" value="UniProtKB-UniRule"/>
</dbReference>
<comment type="function">
    <text evidence="1 11">Condensation of UDP-2,3-diacylglucosamine and 2,3-diacylglucosamine-1-phosphate to form lipid A disaccharide, a precursor of lipid A, a phosphorylated glycolipid that anchors the lipopolysaccharide to the outer membrane of the cell.</text>
</comment>
<dbReference type="OrthoDB" id="9801642at2"/>
<evidence type="ECO:0000256" key="10">
    <source>
        <dbReference type="ARBA" id="ARBA00048975"/>
    </source>
</evidence>
<dbReference type="PANTHER" id="PTHR30372:SF4">
    <property type="entry name" value="LIPID-A-DISACCHARIDE SYNTHASE, MITOCHONDRIAL-RELATED"/>
    <property type="match status" value="1"/>
</dbReference>
<dbReference type="PANTHER" id="PTHR30372">
    <property type="entry name" value="LIPID-A-DISACCHARIDE SYNTHASE"/>
    <property type="match status" value="1"/>
</dbReference>
<comment type="catalytic activity">
    <reaction evidence="10 11">
        <text>a lipid X + a UDP-2-N,3-O-bis[(3R)-3-hydroxyacyl]-alpha-D-glucosamine = a lipid A disaccharide + UDP + H(+)</text>
        <dbReference type="Rhea" id="RHEA:67828"/>
        <dbReference type="ChEBI" id="CHEBI:15378"/>
        <dbReference type="ChEBI" id="CHEBI:58223"/>
        <dbReference type="ChEBI" id="CHEBI:137748"/>
        <dbReference type="ChEBI" id="CHEBI:176338"/>
        <dbReference type="ChEBI" id="CHEBI:176343"/>
        <dbReference type="EC" id="2.4.1.182"/>
    </reaction>
</comment>
<dbReference type="EC" id="2.4.1.182" evidence="3 11"/>
<dbReference type="InterPro" id="IPR003835">
    <property type="entry name" value="Glyco_trans_19"/>
</dbReference>
<keyword evidence="13" id="KW-1185">Reference proteome</keyword>
<name>A0A420E7Z8_9ALTE</name>
<evidence type="ECO:0000256" key="3">
    <source>
        <dbReference type="ARBA" id="ARBA00012687"/>
    </source>
</evidence>